<proteinExistence type="predicted"/>
<accession>A0A3M3QQY3</accession>
<dbReference type="Proteomes" id="UP000269335">
    <property type="component" value="Unassembled WGS sequence"/>
</dbReference>
<sequence length="161" mass="17861">MHQVTVAWAPTQQPSPRRVAPSAAAMSLAWEGFSQRNSRMTTVVDYRCEAARMNFERTRGKFYLYGYTDKKVSSAVMRVATGTTALPIEGRVSCAISQSRSAQQLRKRLVGLQHGGQPGKQKVQINTFHQWSARCCLRCGRGTAVGFQGVRNGDRLGNDPR</sequence>
<dbReference type="EMBL" id="RBPH01000273">
    <property type="protein sequence ID" value="RMN75856.1"/>
    <property type="molecule type" value="Genomic_DNA"/>
</dbReference>
<evidence type="ECO:0000313" key="3">
    <source>
        <dbReference type="Proteomes" id="UP000269335"/>
    </source>
</evidence>
<dbReference type="EMBL" id="RBPJ01000352">
    <property type="protein sequence ID" value="RMN86632.1"/>
    <property type="molecule type" value="Genomic_DNA"/>
</dbReference>
<evidence type="ECO:0000313" key="2">
    <source>
        <dbReference type="EMBL" id="RMN86632.1"/>
    </source>
</evidence>
<gene>
    <name evidence="2" type="ORF">ALQ51_102104</name>
    <name evidence="1" type="ORF">ALQ53_103396</name>
</gene>
<organism evidence="2 4">
    <name type="scientific">Pseudomonas cannabina</name>
    <dbReference type="NCBI Taxonomy" id="86840"/>
    <lineage>
        <taxon>Bacteria</taxon>
        <taxon>Pseudomonadati</taxon>
        <taxon>Pseudomonadota</taxon>
        <taxon>Gammaproteobacteria</taxon>
        <taxon>Pseudomonadales</taxon>
        <taxon>Pseudomonadaceae</taxon>
        <taxon>Pseudomonas</taxon>
    </lineage>
</organism>
<comment type="caution">
    <text evidence="2">The sequence shown here is derived from an EMBL/GenBank/DDBJ whole genome shotgun (WGS) entry which is preliminary data.</text>
</comment>
<protein>
    <submittedName>
        <fullName evidence="2">Uncharacterized protein</fullName>
    </submittedName>
</protein>
<evidence type="ECO:0000313" key="1">
    <source>
        <dbReference type="EMBL" id="RMN75856.1"/>
    </source>
</evidence>
<dbReference type="Proteomes" id="UP000270524">
    <property type="component" value="Unassembled WGS sequence"/>
</dbReference>
<evidence type="ECO:0000313" key="4">
    <source>
        <dbReference type="Proteomes" id="UP000270524"/>
    </source>
</evidence>
<name>A0A3M3QQY3_PSECA</name>
<reference evidence="3 4" key="1">
    <citation type="submission" date="2018-08" db="EMBL/GenBank/DDBJ databases">
        <title>Recombination of ecologically and evolutionarily significant loci maintains genetic cohesion in the Pseudomonas syringae species complex.</title>
        <authorList>
            <person name="Dillon M."/>
            <person name="Thakur S."/>
            <person name="Almeida R.N.D."/>
            <person name="Weir B.S."/>
            <person name="Guttman D.S."/>
        </authorList>
    </citation>
    <scope>NUCLEOTIDE SEQUENCE [LARGE SCALE GENOMIC DNA]</scope>
    <source>
        <strain evidence="1 3">ICMP 15201</strain>
        <strain evidence="2 4">ICMP 15203</strain>
    </source>
</reference>
<dbReference type="AlphaFoldDB" id="A0A3M3QQY3"/>